<dbReference type="AlphaFoldDB" id="A0A8B6GU78"/>
<sequence>MTDVAEIKGHRRTYVGAMPGKMIQCLKKTKTENPLVLIDEVDKIGKGYQGDPASALLELLDPEQNANFLDHYLDVTVDCSKVLFICTANVTDTIPEPLKDRMEMIDVSGYVAEEKLAIAQKYLVPQAQEHTGITKEGVSISDDAMNTLIKHYCRESGVRNLQKQVEKIYRKAALKMVKENTENIEISTDNLSDYVGKPLFTSDRMYDITPPGVVTGLAWTAMGGATLYIETVLKRALEIGSDKDGAMEVTGNLGKVMQESIQLAYTYAKSYMAQTEPDNNFLQKAQLHLHVPENLAMTGEVSLTGKVLPVGGIKEKTIAAKRSGITCIILPEENRKDYSDLPDFIKDGVEIHFVENYQQVYDIAFPVDS</sequence>
<dbReference type="InterPro" id="IPR014721">
    <property type="entry name" value="Ribsml_uS5_D2-typ_fold_subgr"/>
</dbReference>
<dbReference type="Gene3D" id="3.40.50.300">
    <property type="entry name" value="P-loop containing nucleotide triphosphate hydrolases"/>
    <property type="match status" value="1"/>
</dbReference>
<keyword evidence="2" id="KW-0547">Nucleotide-binding</keyword>
<dbReference type="PROSITE" id="PS51786">
    <property type="entry name" value="LON_PROTEOLYTIC"/>
    <property type="match status" value="1"/>
</dbReference>
<dbReference type="InterPro" id="IPR003959">
    <property type="entry name" value="ATPase_AAA_core"/>
</dbReference>
<dbReference type="InterPro" id="IPR008269">
    <property type="entry name" value="Lon_proteolytic"/>
</dbReference>
<dbReference type="Gene3D" id="3.30.230.10">
    <property type="match status" value="2"/>
</dbReference>
<proteinExistence type="predicted"/>
<evidence type="ECO:0000256" key="2">
    <source>
        <dbReference type="ARBA" id="ARBA00022741"/>
    </source>
</evidence>
<dbReference type="EMBL" id="UYJE01008998">
    <property type="protein sequence ID" value="VDI69123.1"/>
    <property type="molecule type" value="Genomic_DNA"/>
</dbReference>
<dbReference type="InterPro" id="IPR020568">
    <property type="entry name" value="Ribosomal_Su5_D2-typ_SF"/>
</dbReference>
<dbReference type="InterPro" id="IPR027065">
    <property type="entry name" value="Lon_Prtase"/>
</dbReference>
<dbReference type="Pfam" id="PF22667">
    <property type="entry name" value="Lon_lid"/>
    <property type="match status" value="1"/>
</dbReference>
<dbReference type="GO" id="GO:0004252">
    <property type="term" value="F:serine-type endopeptidase activity"/>
    <property type="evidence" value="ECO:0007669"/>
    <property type="project" value="InterPro"/>
</dbReference>
<dbReference type="GO" id="GO:0007005">
    <property type="term" value="P:mitochondrion organization"/>
    <property type="evidence" value="ECO:0007669"/>
    <property type="project" value="TreeGrafter"/>
</dbReference>
<comment type="caution">
    <text evidence="5">Lacks conserved residue(s) required for the propagation of feature annotation.</text>
</comment>
<comment type="caution">
    <text evidence="7">The sequence shown here is derived from an EMBL/GenBank/DDBJ whole genome shotgun (WGS) entry which is preliminary data.</text>
</comment>
<evidence type="ECO:0000256" key="5">
    <source>
        <dbReference type="PROSITE-ProRule" id="PRU01122"/>
    </source>
</evidence>
<dbReference type="GO" id="GO:0005524">
    <property type="term" value="F:ATP binding"/>
    <property type="evidence" value="ECO:0007669"/>
    <property type="project" value="UniProtKB-KW"/>
</dbReference>
<dbReference type="Proteomes" id="UP000596742">
    <property type="component" value="Unassembled WGS sequence"/>
</dbReference>
<protein>
    <recommendedName>
        <fullName evidence="6">Lon proteolytic domain-containing protein</fullName>
    </recommendedName>
</protein>
<dbReference type="GO" id="GO:0006515">
    <property type="term" value="P:protein quality control for misfolded or incompletely synthesized proteins"/>
    <property type="evidence" value="ECO:0007669"/>
    <property type="project" value="TreeGrafter"/>
</dbReference>
<organism evidence="7 8">
    <name type="scientific">Mytilus galloprovincialis</name>
    <name type="common">Mediterranean mussel</name>
    <dbReference type="NCBI Taxonomy" id="29158"/>
    <lineage>
        <taxon>Eukaryota</taxon>
        <taxon>Metazoa</taxon>
        <taxon>Spiralia</taxon>
        <taxon>Lophotrochozoa</taxon>
        <taxon>Mollusca</taxon>
        <taxon>Bivalvia</taxon>
        <taxon>Autobranchia</taxon>
        <taxon>Pteriomorphia</taxon>
        <taxon>Mytilida</taxon>
        <taxon>Mytiloidea</taxon>
        <taxon>Mytilidae</taxon>
        <taxon>Mytilinae</taxon>
        <taxon>Mytilus</taxon>
    </lineage>
</organism>
<keyword evidence="3" id="KW-0378">Hydrolase</keyword>
<evidence type="ECO:0000256" key="3">
    <source>
        <dbReference type="ARBA" id="ARBA00022801"/>
    </source>
</evidence>
<reference evidence="7" key="1">
    <citation type="submission" date="2018-11" db="EMBL/GenBank/DDBJ databases">
        <authorList>
            <person name="Alioto T."/>
            <person name="Alioto T."/>
        </authorList>
    </citation>
    <scope>NUCLEOTIDE SEQUENCE</scope>
</reference>
<dbReference type="Pfam" id="PF05362">
    <property type="entry name" value="Lon_C"/>
    <property type="match status" value="2"/>
</dbReference>
<dbReference type="FunFam" id="1.10.8.60:FF:000043">
    <property type="entry name" value="Lon protease homolog, mitochondrial"/>
    <property type="match status" value="1"/>
</dbReference>
<keyword evidence="8" id="KW-1185">Reference proteome</keyword>
<keyword evidence="1" id="KW-0645">Protease</keyword>
<evidence type="ECO:0000256" key="4">
    <source>
        <dbReference type="ARBA" id="ARBA00022840"/>
    </source>
</evidence>
<dbReference type="InterPro" id="IPR054594">
    <property type="entry name" value="Lon_lid"/>
</dbReference>
<feature type="domain" description="Lon proteolytic" evidence="6">
    <location>
        <begin position="291"/>
        <end position="367"/>
    </location>
</feature>
<keyword evidence="4" id="KW-0067">ATP-binding</keyword>
<dbReference type="PANTHER" id="PTHR43718">
    <property type="entry name" value="LON PROTEASE"/>
    <property type="match status" value="1"/>
</dbReference>
<dbReference type="GO" id="GO:0003697">
    <property type="term" value="F:single-stranded DNA binding"/>
    <property type="evidence" value="ECO:0007669"/>
    <property type="project" value="TreeGrafter"/>
</dbReference>
<dbReference type="GO" id="GO:0016887">
    <property type="term" value="F:ATP hydrolysis activity"/>
    <property type="evidence" value="ECO:0007669"/>
    <property type="project" value="InterPro"/>
</dbReference>
<dbReference type="SUPFAM" id="SSF54211">
    <property type="entry name" value="Ribosomal protein S5 domain 2-like"/>
    <property type="match status" value="1"/>
</dbReference>
<evidence type="ECO:0000313" key="8">
    <source>
        <dbReference type="Proteomes" id="UP000596742"/>
    </source>
</evidence>
<dbReference type="SUPFAM" id="SSF52540">
    <property type="entry name" value="P-loop containing nucleoside triphosphate hydrolases"/>
    <property type="match status" value="1"/>
</dbReference>
<name>A0A8B6GU78_MYTGA</name>
<accession>A0A8B6GU78</accession>
<evidence type="ECO:0000256" key="1">
    <source>
        <dbReference type="ARBA" id="ARBA00022670"/>
    </source>
</evidence>
<dbReference type="Pfam" id="PF00004">
    <property type="entry name" value="AAA"/>
    <property type="match status" value="1"/>
</dbReference>
<dbReference type="GO" id="GO:0004176">
    <property type="term" value="F:ATP-dependent peptidase activity"/>
    <property type="evidence" value="ECO:0007669"/>
    <property type="project" value="InterPro"/>
</dbReference>
<evidence type="ECO:0000313" key="7">
    <source>
        <dbReference type="EMBL" id="VDI69123.1"/>
    </source>
</evidence>
<evidence type="ECO:0000259" key="6">
    <source>
        <dbReference type="PROSITE" id="PS51786"/>
    </source>
</evidence>
<dbReference type="GO" id="GO:0051131">
    <property type="term" value="P:chaperone-mediated protein complex assembly"/>
    <property type="evidence" value="ECO:0007669"/>
    <property type="project" value="TreeGrafter"/>
</dbReference>
<dbReference type="GO" id="GO:0005759">
    <property type="term" value="C:mitochondrial matrix"/>
    <property type="evidence" value="ECO:0007669"/>
    <property type="project" value="TreeGrafter"/>
</dbReference>
<gene>
    <name evidence="7" type="ORF">MGAL_10B003575</name>
</gene>
<dbReference type="InterPro" id="IPR027417">
    <property type="entry name" value="P-loop_NTPase"/>
</dbReference>
<dbReference type="PANTHER" id="PTHR43718:SF2">
    <property type="entry name" value="LON PROTEASE HOMOLOG, MITOCHONDRIAL"/>
    <property type="match status" value="1"/>
</dbReference>
<dbReference type="Gene3D" id="1.10.8.60">
    <property type="match status" value="1"/>
</dbReference>